<keyword evidence="2 4" id="KW-0964">Secreted</keyword>
<name>A4BEX5_9GAMM</name>
<evidence type="ECO:0000259" key="6">
    <source>
        <dbReference type="Pfam" id="PF00669"/>
    </source>
</evidence>
<dbReference type="RefSeq" id="WP_008044214.1">
    <property type="nucleotide sequence ID" value="NZ_CH724151.1"/>
</dbReference>
<dbReference type="InterPro" id="IPR042187">
    <property type="entry name" value="Flagellin_C_sub2"/>
</dbReference>
<evidence type="ECO:0000256" key="2">
    <source>
        <dbReference type="ARBA" id="ARBA00022525"/>
    </source>
</evidence>
<evidence type="ECO:0000259" key="7">
    <source>
        <dbReference type="Pfam" id="PF00700"/>
    </source>
</evidence>
<dbReference type="GO" id="GO:0009288">
    <property type="term" value="C:bacterial-type flagellum"/>
    <property type="evidence" value="ECO:0007669"/>
    <property type="project" value="UniProtKB-SubCell"/>
</dbReference>
<comment type="caution">
    <text evidence="8">The sequence shown here is derived from an EMBL/GenBank/DDBJ whole genome shotgun (WGS) entry which is preliminary data.</text>
</comment>
<evidence type="ECO:0000256" key="4">
    <source>
        <dbReference type="RuleBase" id="RU362073"/>
    </source>
</evidence>
<dbReference type="SUPFAM" id="SSF64518">
    <property type="entry name" value="Phase 1 flagellin"/>
    <property type="match status" value="1"/>
</dbReference>
<dbReference type="Gene3D" id="6.10.10.10">
    <property type="entry name" value="Flagellar export chaperone, C-terminal domain"/>
    <property type="match status" value="1"/>
</dbReference>
<sequence>MVGINTSTVQPAVTRSTEQVNQSFERISSGQRVNQAADDAAGIAIAEGFSAQRAGELQAIRNAGDGISLTQVASGTIDSLVDGVQRIRELSVQAANATYTDDDRALIQTEVEGIQEQIRTALEGAEFNGRSLFQNDEPQTFQVGPDAGDTLEVDLGRVTQQVLDAGLNELNVESQASASQSLQAADQILGTFSEASAQVGALQNQIESRVESLTESSINNAESESRIRDADLAREISDLTQNQIREEIGLAVQAQANERPRDVLQLISRV</sequence>
<keyword evidence="8" id="KW-0282">Flagellum</keyword>
<dbReference type="HOGENOM" id="CLU_011142_2_1_6"/>
<gene>
    <name evidence="8" type="ORF">MED297_18518</name>
</gene>
<dbReference type="Pfam" id="PF00700">
    <property type="entry name" value="Flagellin_C"/>
    <property type="match status" value="1"/>
</dbReference>
<dbReference type="InterPro" id="IPR046358">
    <property type="entry name" value="Flagellin_C"/>
</dbReference>
<evidence type="ECO:0000256" key="1">
    <source>
        <dbReference type="ARBA" id="ARBA00005709"/>
    </source>
</evidence>
<evidence type="ECO:0000313" key="8">
    <source>
        <dbReference type="EMBL" id="EAR09310.1"/>
    </source>
</evidence>
<dbReference type="OrthoDB" id="9796789at2"/>
<dbReference type="PANTHER" id="PTHR42792:SF2">
    <property type="entry name" value="FLAGELLIN"/>
    <property type="match status" value="1"/>
</dbReference>
<dbReference type="STRING" id="314283.MED297_18518"/>
<dbReference type="Proteomes" id="UP000005953">
    <property type="component" value="Unassembled WGS sequence"/>
</dbReference>
<dbReference type="InterPro" id="IPR001492">
    <property type="entry name" value="Flagellin"/>
</dbReference>
<keyword evidence="3 4" id="KW-0975">Bacterial flagellum</keyword>
<evidence type="ECO:0000313" key="9">
    <source>
        <dbReference type="Proteomes" id="UP000005953"/>
    </source>
</evidence>
<protein>
    <recommendedName>
        <fullName evidence="4">Flagellin</fullName>
    </recommendedName>
</protein>
<comment type="similarity">
    <text evidence="1 4">Belongs to the bacterial flagellin family.</text>
</comment>
<evidence type="ECO:0000256" key="5">
    <source>
        <dbReference type="SAM" id="MobiDB-lite"/>
    </source>
</evidence>
<dbReference type="GO" id="GO:0005198">
    <property type="term" value="F:structural molecule activity"/>
    <property type="evidence" value="ECO:0007669"/>
    <property type="project" value="UniProtKB-UniRule"/>
</dbReference>
<keyword evidence="8" id="KW-0969">Cilium</keyword>
<dbReference type="InterPro" id="IPR001029">
    <property type="entry name" value="Flagellin_N"/>
</dbReference>
<reference evidence="8 9" key="1">
    <citation type="submission" date="2006-02" db="EMBL/GenBank/DDBJ databases">
        <authorList>
            <person name="Pinhassi J."/>
            <person name="Pedros-Alio C."/>
            <person name="Ferriera S."/>
            <person name="Johnson J."/>
            <person name="Kravitz S."/>
            <person name="Halpern A."/>
            <person name="Remington K."/>
            <person name="Beeson K."/>
            <person name="Tran B."/>
            <person name="Rogers Y.-H."/>
            <person name="Friedman R."/>
            <person name="Venter J.C."/>
        </authorList>
    </citation>
    <scope>NUCLEOTIDE SEQUENCE [LARGE SCALE GENOMIC DNA]</scope>
    <source>
        <strain evidence="8 9">MED297</strain>
    </source>
</reference>
<feature type="region of interest" description="Disordered" evidence="5">
    <location>
        <begin position="1"/>
        <end position="20"/>
    </location>
</feature>
<dbReference type="PRINTS" id="PR00207">
    <property type="entry name" value="FLAGELLIN"/>
</dbReference>
<organism evidence="8 9">
    <name type="scientific">Reinekea blandensis MED297</name>
    <dbReference type="NCBI Taxonomy" id="314283"/>
    <lineage>
        <taxon>Bacteria</taxon>
        <taxon>Pseudomonadati</taxon>
        <taxon>Pseudomonadota</taxon>
        <taxon>Gammaproteobacteria</taxon>
        <taxon>Oceanospirillales</taxon>
        <taxon>Saccharospirillaceae</taxon>
        <taxon>Reinekea</taxon>
    </lineage>
</organism>
<keyword evidence="9" id="KW-1185">Reference proteome</keyword>
<feature type="domain" description="Flagellin N-terminal" evidence="6">
    <location>
        <begin position="7"/>
        <end position="135"/>
    </location>
</feature>
<accession>A4BEX5</accession>
<dbReference type="AlphaFoldDB" id="A4BEX5"/>
<feature type="domain" description="Flagellin C-terminal" evidence="7">
    <location>
        <begin position="182"/>
        <end position="267"/>
    </location>
</feature>
<comment type="function">
    <text evidence="4">Flagellin is the subunit protein which polymerizes to form the filaments of bacterial flagella.</text>
</comment>
<dbReference type="GO" id="GO:0005576">
    <property type="term" value="C:extracellular region"/>
    <property type="evidence" value="ECO:0007669"/>
    <property type="project" value="UniProtKB-SubCell"/>
</dbReference>
<dbReference type="EMBL" id="AAOE01000011">
    <property type="protein sequence ID" value="EAR09310.1"/>
    <property type="molecule type" value="Genomic_DNA"/>
</dbReference>
<comment type="subcellular location">
    <subcellularLocation>
        <location evidence="4">Secreted</location>
    </subcellularLocation>
    <subcellularLocation>
        <location evidence="4">Bacterial flagellum</location>
    </subcellularLocation>
</comment>
<dbReference type="Pfam" id="PF00669">
    <property type="entry name" value="Flagellin_N"/>
    <property type="match status" value="1"/>
</dbReference>
<dbReference type="PANTHER" id="PTHR42792">
    <property type="entry name" value="FLAGELLIN"/>
    <property type="match status" value="1"/>
</dbReference>
<keyword evidence="8" id="KW-0966">Cell projection</keyword>
<evidence type="ECO:0000256" key="3">
    <source>
        <dbReference type="ARBA" id="ARBA00023143"/>
    </source>
</evidence>
<proteinExistence type="inferred from homology"/>
<dbReference type="Gene3D" id="1.20.1330.10">
    <property type="entry name" value="f41 fragment of flagellin, N-terminal domain"/>
    <property type="match status" value="2"/>
</dbReference>